<reference evidence="2 3" key="1">
    <citation type="journal article" date="2006" name="Nat. Biotechnol.">
        <title>Complete genome of the mutualistic, N2-fixing grass endophyte Azoarcus sp. strain BH72.</title>
        <authorList>
            <person name="Krause A."/>
            <person name="Ramakumar A."/>
            <person name="Bartels D."/>
            <person name="Battistoni F."/>
            <person name="Bekel T."/>
            <person name="Boch J."/>
            <person name="Boehm M."/>
            <person name="Friedrich F."/>
            <person name="Hurek T."/>
            <person name="Krause L."/>
            <person name="Linke B."/>
            <person name="McHardy A.C."/>
            <person name="Sarkar A."/>
            <person name="Schneiker S."/>
            <person name="Syed A.A."/>
            <person name="Thauer R."/>
            <person name="Vorhoelter F.-J."/>
            <person name="Weidner S."/>
            <person name="Puehler A."/>
            <person name="Reinhold-Hurek B."/>
            <person name="Kaiser O."/>
            <person name="Goesmann A."/>
        </authorList>
    </citation>
    <scope>NUCLEOTIDE SEQUENCE [LARGE SCALE GENOMIC DNA]</scope>
    <source>
        <strain evidence="2 3">BH72</strain>
    </source>
</reference>
<dbReference type="AlphaFoldDB" id="A1K749"/>
<keyword evidence="3" id="KW-1185">Reference proteome</keyword>
<evidence type="ECO:0008006" key="4">
    <source>
        <dbReference type="Google" id="ProtNLM"/>
    </source>
</evidence>
<dbReference type="HOGENOM" id="CLU_106522_0_0_4"/>
<protein>
    <recommendedName>
        <fullName evidence="4">DUF3275 family protein</fullName>
    </recommendedName>
</protein>
<dbReference type="Pfam" id="PF11679">
    <property type="entry name" value="DUF3275"/>
    <property type="match status" value="1"/>
</dbReference>
<feature type="region of interest" description="Disordered" evidence="1">
    <location>
        <begin position="84"/>
        <end position="134"/>
    </location>
</feature>
<sequence>MSVTVEGSLRIKRIQGANGPFCVGDLLTEIGEFRVKDPVLDQFEEGVYTGRYIIQRIFSWSYTSNGRLVVEIRARLADLQIDDGTESTVPDAPAEPDPADEQSQPAEEGAESPAVAREDDKPAETASAPVADASPDRRLFGDELYALVVERKPVKLDPAIDDRKRFREQRNRLKSGLDYAFVPEEQTWYPAESEQYQAYLAGKSEA</sequence>
<dbReference type="EMBL" id="AM406670">
    <property type="protein sequence ID" value="CAL94654.1"/>
    <property type="molecule type" value="Genomic_DNA"/>
</dbReference>
<accession>A1K749</accession>
<dbReference type="RefSeq" id="WP_011765768.1">
    <property type="nucleotide sequence ID" value="NC_008702.1"/>
</dbReference>
<evidence type="ECO:0000256" key="1">
    <source>
        <dbReference type="SAM" id="MobiDB-lite"/>
    </source>
</evidence>
<dbReference type="eggNOG" id="ENOG502Z8W2">
    <property type="taxonomic scope" value="Bacteria"/>
</dbReference>
<dbReference type="Proteomes" id="UP000002588">
    <property type="component" value="Chromosome"/>
</dbReference>
<dbReference type="KEGG" id="azo:azo2037"/>
<evidence type="ECO:0000313" key="3">
    <source>
        <dbReference type="Proteomes" id="UP000002588"/>
    </source>
</evidence>
<gene>
    <name evidence="2" type="ordered locus">azo2037</name>
</gene>
<evidence type="ECO:0000313" key="2">
    <source>
        <dbReference type="EMBL" id="CAL94654.1"/>
    </source>
</evidence>
<name>A1K749_AZOSB</name>
<organism evidence="2 3">
    <name type="scientific">Azoarcus sp. (strain BH72)</name>
    <dbReference type="NCBI Taxonomy" id="418699"/>
    <lineage>
        <taxon>Bacteria</taxon>
        <taxon>Pseudomonadati</taxon>
        <taxon>Pseudomonadota</taxon>
        <taxon>Betaproteobacteria</taxon>
        <taxon>Rhodocyclales</taxon>
        <taxon>Zoogloeaceae</taxon>
        <taxon>Azoarcus</taxon>
    </lineage>
</organism>
<dbReference type="InterPro" id="IPR021693">
    <property type="entry name" value="DUF3275"/>
</dbReference>
<proteinExistence type="predicted"/>